<evidence type="ECO:0000313" key="4">
    <source>
        <dbReference type="Proteomes" id="UP000503011"/>
    </source>
</evidence>
<feature type="compositionally biased region" description="Pro residues" evidence="1">
    <location>
        <begin position="162"/>
        <end position="180"/>
    </location>
</feature>
<protein>
    <recommendedName>
        <fullName evidence="5">Zinc-finger domain-containing protein</fullName>
    </recommendedName>
</protein>
<feature type="compositionally biased region" description="Low complexity" evidence="1">
    <location>
        <begin position="226"/>
        <end position="263"/>
    </location>
</feature>
<dbReference type="EMBL" id="AP022871">
    <property type="protein sequence ID" value="BCB91467.1"/>
    <property type="molecule type" value="Genomic_DNA"/>
</dbReference>
<keyword evidence="2" id="KW-0812">Transmembrane</keyword>
<organism evidence="3 4">
    <name type="scientific">Phytohabitans suffuscus</name>
    <dbReference type="NCBI Taxonomy" id="624315"/>
    <lineage>
        <taxon>Bacteria</taxon>
        <taxon>Bacillati</taxon>
        <taxon>Actinomycetota</taxon>
        <taxon>Actinomycetes</taxon>
        <taxon>Micromonosporales</taxon>
        <taxon>Micromonosporaceae</taxon>
    </lineage>
</organism>
<evidence type="ECO:0008006" key="5">
    <source>
        <dbReference type="Google" id="ProtNLM"/>
    </source>
</evidence>
<name>A0A6F8YZ99_9ACTN</name>
<keyword evidence="4" id="KW-1185">Reference proteome</keyword>
<reference evidence="3 4" key="2">
    <citation type="submission" date="2020-03" db="EMBL/GenBank/DDBJ databases">
        <authorList>
            <person name="Ichikawa N."/>
            <person name="Kimura A."/>
            <person name="Kitahashi Y."/>
            <person name="Uohara A."/>
        </authorList>
    </citation>
    <scope>NUCLEOTIDE SEQUENCE [LARGE SCALE GENOMIC DNA]</scope>
    <source>
        <strain evidence="3 4">NBRC 105367</strain>
    </source>
</reference>
<proteinExistence type="predicted"/>
<dbReference type="Proteomes" id="UP000503011">
    <property type="component" value="Chromosome"/>
</dbReference>
<evidence type="ECO:0000256" key="1">
    <source>
        <dbReference type="SAM" id="MobiDB-lite"/>
    </source>
</evidence>
<evidence type="ECO:0000313" key="3">
    <source>
        <dbReference type="EMBL" id="BCB91467.1"/>
    </source>
</evidence>
<dbReference type="KEGG" id="psuu:Psuf_087800"/>
<reference evidence="3 4" key="1">
    <citation type="submission" date="2020-03" db="EMBL/GenBank/DDBJ databases">
        <title>Whole genome shotgun sequence of Phytohabitans suffuscus NBRC 105367.</title>
        <authorList>
            <person name="Komaki H."/>
            <person name="Tamura T."/>
        </authorList>
    </citation>
    <scope>NUCLEOTIDE SEQUENCE [LARGE SCALE GENOMIC DNA]</scope>
    <source>
        <strain evidence="3 4">NBRC 105367</strain>
    </source>
</reference>
<dbReference type="AlphaFoldDB" id="A0A6F8YZ99"/>
<evidence type="ECO:0000256" key="2">
    <source>
        <dbReference type="SAM" id="Phobius"/>
    </source>
</evidence>
<gene>
    <name evidence="3" type="ORF">Psuf_087800</name>
</gene>
<accession>A0A6F8YZ99</accession>
<keyword evidence="2" id="KW-0472">Membrane</keyword>
<feature type="transmembrane region" description="Helical" evidence="2">
    <location>
        <begin position="129"/>
        <end position="147"/>
    </location>
</feature>
<feature type="region of interest" description="Disordered" evidence="1">
    <location>
        <begin position="157"/>
        <end position="263"/>
    </location>
</feature>
<sequence>MKSQLRGARAVVRALWSDRHCTALVDLLDGWDAKPSPLWRKRLVRHTRDCRECGRHWADQVPAERLLAGAALLPVPVELAARLGGAHGVVVTGAAADGAGHGDPDAPGAVERWLGQTRDTVSARPGARGGLLAGAVVLAVGAVYLVVPHGPSAPAAPGDLAVPPPASTPAAPPSPSPWRPEPGVRAQAAQERAPVPARAAPEPAYERPAYGSNVDGPDPAPPPGRRPGTLPRRPEGPGSRRSAATSTAPGGAAGSRWSGRATG</sequence>
<feature type="compositionally biased region" description="Low complexity" evidence="1">
    <location>
        <begin position="184"/>
        <end position="210"/>
    </location>
</feature>
<keyword evidence="2" id="KW-1133">Transmembrane helix</keyword>